<accession>A0ABQ4NTC8</accession>
<comment type="caution">
    <text evidence="12">The sequence shown here is derived from an EMBL/GenBank/DDBJ whole genome shotgun (WGS) entry which is preliminary data.</text>
</comment>
<protein>
    <recommendedName>
        <fullName evidence="11">Murein endopeptidase K</fullName>
    </recommendedName>
</protein>
<dbReference type="EMBL" id="BPFB01000081">
    <property type="protein sequence ID" value="GIU02924.1"/>
    <property type="molecule type" value="Genomic_DNA"/>
</dbReference>
<gene>
    <name evidence="12" type="ORF">TUM4630_35630</name>
</gene>
<reference evidence="12 13" key="1">
    <citation type="submission" date="2021-05" db="EMBL/GenBank/DDBJ databases">
        <title>Molecular characterization for Shewanella algae harboring chromosomal blaOXA-55-like strains isolated from clinical and environment sample.</title>
        <authorList>
            <person name="Ohama Y."/>
            <person name="Aoki K."/>
            <person name="Harada S."/>
            <person name="Moriya K."/>
            <person name="Ishii Y."/>
            <person name="Tateda K."/>
        </authorList>
    </citation>
    <scope>NUCLEOTIDE SEQUENCE [LARGE SCALE GENOMIC DNA]</scope>
    <source>
        <strain evidence="12 13">LMG 23746</strain>
    </source>
</reference>
<keyword evidence="13" id="KW-1185">Reference proteome</keyword>
<comment type="pathway">
    <text evidence="2">Cell wall biogenesis; cell wall polysaccharide biosynthesis.</text>
</comment>
<evidence type="ECO:0000256" key="6">
    <source>
        <dbReference type="ARBA" id="ARBA00022801"/>
    </source>
</evidence>
<keyword evidence="5" id="KW-0732">Signal</keyword>
<sequence length="173" mass="19404">MLGLGGVAMFSMVSPKVKASRSTKGVRSLSFYNRHTGEKGQGSYWIDGSYQDNTLTDFNHILRDHRQNEVAPMDKRLFDLLYLLKQTLNIDDQHEYHVISGYRSPKTNHMLAQKSNGVAKKSYHMKGMAMDIAVPDVNLKDLRDAAVSLKLGGVGFYPNSGFVHVDTGPVRTW</sequence>
<evidence type="ECO:0000313" key="13">
    <source>
        <dbReference type="Proteomes" id="UP000761574"/>
    </source>
</evidence>
<evidence type="ECO:0000256" key="5">
    <source>
        <dbReference type="ARBA" id="ARBA00022729"/>
    </source>
</evidence>
<comment type="cofactor">
    <cofactor evidence="1">
        <name>Zn(2+)</name>
        <dbReference type="ChEBI" id="CHEBI:29105"/>
    </cofactor>
</comment>
<proteinExistence type="inferred from homology"/>
<keyword evidence="7" id="KW-0862">Zinc</keyword>
<keyword evidence="4" id="KW-0479">Metal-binding</keyword>
<evidence type="ECO:0000256" key="4">
    <source>
        <dbReference type="ARBA" id="ARBA00022723"/>
    </source>
</evidence>
<evidence type="ECO:0000256" key="2">
    <source>
        <dbReference type="ARBA" id="ARBA00004776"/>
    </source>
</evidence>
<evidence type="ECO:0000256" key="7">
    <source>
        <dbReference type="ARBA" id="ARBA00022833"/>
    </source>
</evidence>
<evidence type="ECO:0000256" key="9">
    <source>
        <dbReference type="ARBA" id="ARBA00023316"/>
    </source>
</evidence>
<dbReference type="InterPro" id="IPR009045">
    <property type="entry name" value="Zn_M74/Hedgehog-like"/>
</dbReference>
<dbReference type="PANTHER" id="PTHR37425:SF1">
    <property type="entry name" value="OUTER MEMBRANE PROTEIN"/>
    <property type="match status" value="1"/>
</dbReference>
<keyword evidence="8" id="KW-0482">Metalloprotease</keyword>
<dbReference type="SUPFAM" id="SSF55166">
    <property type="entry name" value="Hedgehog/DD-peptidase"/>
    <property type="match status" value="1"/>
</dbReference>
<comment type="similarity">
    <text evidence="10">Belongs to the peptidase M15 family.</text>
</comment>
<evidence type="ECO:0000256" key="1">
    <source>
        <dbReference type="ARBA" id="ARBA00001947"/>
    </source>
</evidence>
<dbReference type="Gene3D" id="3.30.1380.10">
    <property type="match status" value="1"/>
</dbReference>
<evidence type="ECO:0000256" key="10">
    <source>
        <dbReference type="ARBA" id="ARBA00093448"/>
    </source>
</evidence>
<dbReference type="PANTHER" id="PTHR37425">
    <property type="match status" value="1"/>
</dbReference>
<evidence type="ECO:0000313" key="12">
    <source>
        <dbReference type="EMBL" id="GIU02924.1"/>
    </source>
</evidence>
<dbReference type="Pfam" id="PF05951">
    <property type="entry name" value="Peptidase_M15_2"/>
    <property type="match status" value="1"/>
</dbReference>
<keyword evidence="6" id="KW-0378">Hydrolase</keyword>
<name>A0ABQ4NTC8_9GAMM</name>
<dbReference type="CDD" id="cd14844">
    <property type="entry name" value="Zn-DD-carboxypeptidase_like"/>
    <property type="match status" value="1"/>
</dbReference>
<evidence type="ECO:0000256" key="8">
    <source>
        <dbReference type="ARBA" id="ARBA00023049"/>
    </source>
</evidence>
<evidence type="ECO:0000256" key="3">
    <source>
        <dbReference type="ARBA" id="ARBA00022670"/>
    </source>
</evidence>
<keyword evidence="9" id="KW-0961">Cell wall biogenesis/degradation</keyword>
<dbReference type="InterPro" id="IPR010275">
    <property type="entry name" value="MepK"/>
</dbReference>
<keyword evidence="3" id="KW-0645">Protease</keyword>
<dbReference type="Proteomes" id="UP000761574">
    <property type="component" value="Unassembled WGS sequence"/>
</dbReference>
<evidence type="ECO:0000256" key="11">
    <source>
        <dbReference type="ARBA" id="ARBA00093666"/>
    </source>
</evidence>
<organism evidence="12 13">
    <name type="scientific">Shewanella algidipiscicola</name>
    <dbReference type="NCBI Taxonomy" id="614070"/>
    <lineage>
        <taxon>Bacteria</taxon>
        <taxon>Pseudomonadati</taxon>
        <taxon>Pseudomonadota</taxon>
        <taxon>Gammaproteobacteria</taxon>
        <taxon>Alteromonadales</taxon>
        <taxon>Shewanellaceae</taxon>
        <taxon>Shewanella</taxon>
    </lineage>
</organism>